<name>A0ABX9BEQ8_9BACL</name>
<sequence length="332" mass="40129">MKTLRMNNEPYINTYNIYGTTCSIASHDSRIWPWIYNNFIQIRYVPDWNSYFFDNHHLIFDTCPLYSKYRIPRSMLQMKWNSIKEFIIESIDLNLYVYLYIDRFHLSVSKSYKKNRNSLHEILIYGYDSDQEIFYVADNLLEGKYIRTECTYNEIELGYMGVYSDNDFFTSVTLLEKRDEDFTFRVKQVKDLLQNYLTSKETSDLAFKEERIFGFEAWKSFYTNLIANQVIDRRAFHFFWEHKKVMTDRVRYLIDNEYIHKNYVNEALYAEFKKLEKNALIIRNLALKYSVSKDDIHFSKLSNLTETTIEYEKSLVQSLILSFENLTERELS</sequence>
<dbReference type="Proteomes" id="UP000248827">
    <property type="component" value="Unassembled WGS sequence"/>
</dbReference>
<gene>
    <name evidence="1" type="ORF">DET54_11420</name>
</gene>
<keyword evidence="2" id="KW-1185">Reference proteome</keyword>
<evidence type="ECO:0008006" key="3">
    <source>
        <dbReference type="Google" id="ProtNLM"/>
    </source>
</evidence>
<evidence type="ECO:0000313" key="2">
    <source>
        <dbReference type="Proteomes" id="UP000248827"/>
    </source>
</evidence>
<accession>A0ABX9BEQ8</accession>
<dbReference type="RefSeq" id="WP_111620871.1">
    <property type="nucleotide sequence ID" value="NZ_QLLI01000014.1"/>
</dbReference>
<protein>
    <recommendedName>
        <fullName evidence="3">Butirosin biosynthesis protein H N-terminal domain-containing protein</fullName>
    </recommendedName>
</protein>
<reference evidence="1 2" key="1">
    <citation type="submission" date="2018-06" db="EMBL/GenBank/DDBJ databases">
        <title>Freshwater and sediment microbial communities from various areas in North America, analyzing microbe dynamics in response to fracking.</title>
        <authorList>
            <person name="Lamendella R."/>
        </authorList>
    </citation>
    <scope>NUCLEOTIDE SEQUENCE [LARGE SCALE GENOMIC DNA]</scope>
    <source>
        <strain evidence="1 2">NG-13</strain>
    </source>
</reference>
<organism evidence="1 2">
    <name type="scientific">Paenibacillus pabuli</name>
    <dbReference type="NCBI Taxonomy" id="1472"/>
    <lineage>
        <taxon>Bacteria</taxon>
        <taxon>Bacillati</taxon>
        <taxon>Bacillota</taxon>
        <taxon>Bacilli</taxon>
        <taxon>Bacillales</taxon>
        <taxon>Paenibacillaceae</taxon>
        <taxon>Paenibacillus</taxon>
    </lineage>
</organism>
<evidence type="ECO:0000313" key="1">
    <source>
        <dbReference type="EMBL" id="RAI89552.1"/>
    </source>
</evidence>
<proteinExistence type="predicted"/>
<comment type="caution">
    <text evidence="1">The sequence shown here is derived from an EMBL/GenBank/DDBJ whole genome shotgun (WGS) entry which is preliminary data.</text>
</comment>
<dbReference type="EMBL" id="QLLI01000014">
    <property type="protein sequence ID" value="RAI89552.1"/>
    <property type="molecule type" value="Genomic_DNA"/>
</dbReference>